<organism evidence="2 3">
    <name type="scientific">Shimazuella alba</name>
    <dbReference type="NCBI Taxonomy" id="2690964"/>
    <lineage>
        <taxon>Bacteria</taxon>
        <taxon>Bacillati</taxon>
        <taxon>Bacillota</taxon>
        <taxon>Bacilli</taxon>
        <taxon>Bacillales</taxon>
        <taxon>Thermoactinomycetaceae</taxon>
        <taxon>Shimazuella</taxon>
    </lineage>
</organism>
<accession>A0A6I4W3S5</accession>
<dbReference type="GO" id="GO:0003677">
    <property type="term" value="F:DNA binding"/>
    <property type="evidence" value="ECO:0007669"/>
    <property type="project" value="InterPro"/>
</dbReference>
<dbReference type="Proteomes" id="UP000430692">
    <property type="component" value="Unassembled WGS sequence"/>
</dbReference>
<dbReference type="Gene3D" id="1.25.40.10">
    <property type="entry name" value="Tetratricopeptide repeat domain"/>
    <property type="match status" value="1"/>
</dbReference>
<protein>
    <submittedName>
        <fullName evidence="2">Helix-turn-helix domain-containing protein</fullName>
    </submittedName>
</protein>
<dbReference type="SUPFAM" id="SSF47413">
    <property type="entry name" value="lambda repressor-like DNA-binding domains"/>
    <property type="match status" value="1"/>
</dbReference>
<dbReference type="RefSeq" id="WP_160802304.1">
    <property type="nucleotide sequence ID" value="NZ_WUUL01000010.1"/>
</dbReference>
<name>A0A6I4W3S5_9BACL</name>
<dbReference type="AlphaFoldDB" id="A0A6I4W3S5"/>
<evidence type="ECO:0000313" key="3">
    <source>
        <dbReference type="Proteomes" id="UP000430692"/>
    </source>
</evidence>
<dbReference type="SUPFAM" id="SSF48452">
    <property type="entry name" value="TPR-like"/>
    <property type="match status" value="1"/>
</dbReference>
<comment type="caution">
    <text evidence="2">The sequence shown here is derived from an EMBL/GenBank/DDBJ whole genome shotgun (WGS) entry which is preliminary data.</text>
</comment>
<gene>
    <name evidence="2" type="ORF">GSM42_14745</name>
</gene>
<dbReference type="InterPro" id="IPR010982">
    <property type="entry name" value="Lambda_DNA-bd_dom_sf"/>
</dbReference>
<dbReference type="Gene3D" id="1.10.260.40">
    <property type="entry name" value="lambda repressor-like DNA-binding domains"/>
    <property type="match status" value="1"/>
</dbReference>
<reference evidence="2 3" key="1">
    <citation type="submission" date="2019-12" db="EMBL/GenBank/DDBJ databases">
        <title>Whole-genome analyses of novel actinobacteria.</title>
        <authorList>
            <person name="Sahin N."/>
            <person name="Saygin H."/>
        </authorList>
    </citation>
    <scope>NUCLEOTIDE SEQUENCE [LARGE SCALE GENOMIC DNA]</scope>
    <source>
        <strain evidence="2 3">KC615</strain>
    </source>
</reference>
<dbReference type="PROSITE" id="PS50943">
    <property type="entry name" value="HTH_CROC1"/>
    <property type="match status" value="1"/>
</dbReference>
<sequence>MVKNTLLQTARRQKGWTQQQLADFAELSLSTVERAERGETIRIDSVRRLCICLQKRPVELGLSLTTRLHETHNLSSEQLHFVSFNDYLLVLEEEMKLRWSLYHTGGTQLVFQGLNSWIQQIAKCANQLKNDDLHERSLRLLSMGYQLQGSVLRDMMLFTEANMAHRKAFLIADRLFHPELIAAALVREGVTLNHQDRPMEAINCFNRALDTIKHLGYTKLEGYIYQGLSEAQAKALQRQESNRSIGLAEKNFELQSLSPENNLTQYNLSSLTAQKGVNSVLLHNYKESINQIDTSLAQYNPTHTRGRARLLIQKAEAYYKLGAVDASVRYAQGAFQLANSIGSSKIISKVKDLHRKLLQSPWRKDQYVTDLSNILTGEK</sequence>
<dbReference type="EMBL" id="WUUL01000010">
    <property type="protein sequence ID" value="MXQ54952.1"/>
    <property type="molecule type" value="Genomic_DNA"/>
</dbReference>
<proteinExistence type="predicted"/>
<feature type="domain" description="HTH cro/C1-type" evidence="1">
    <location>
        <begin position="7"/>
        <end position="60"/>
    </location>
</feature>
<dbReference type="SMART" id="SM00530">
    <property type="entry name" value="HTH_XRE"/>
    <property type="match status" value="1"/>
</dbReference>
<evidence type="ECO:0000259" key="1">
    <source>
        <dbReference type="PROSITE" id="PS50943"/>
    </source>
</evidence>
<dbReference type="InterPro" id="IPR011990">
    <property type="entry name" value="TPR-like_helical_dom_sf"/>
</dbReference>
<keyword evidence="3" id="KW-1185">Reference proteome</keyword>
<dbReference type="Pfam" id="PF01381">
    <property type="entry name" value="HTH_3"/>
    <property type="match status" value="1"/>
</dbReference>
<evidence type="ECO:0000313" key="2">
    <source>
        <dbReference type="EMBL" id="MXQ54952.1"/>
    </source>
</evidence>
<dbReference type="CDD" id="cd00093">
    <property type="entry name" value="HTH_XRE"/>
    <property type="match status" value="1"/>
</dbReference>
<dbReference type="InterPro" id="IPR001387">
    <property type="entry name" value="Cro/C1-type_HTH"/>
</dbReference>